<dbReference type="SUPFAM" id="SSF51735">
    <property type="entry name" value="NAD(P)-binding Rossmann-fold domains"/>
    <property type="match status" value="1"/>
</dbReference>
<dbReference type="InterPro" id="IPR020904">
    <property type="entry name" value="Sc_DH/Rdtase_CS"/>
</dbReference>
<comment type="similarity">
    <text evidence="1">Belongs to the short-chain dehydrogenases/reductases (SDR) family.</text>
</comment>
<accession>A0ABU2ZKK1</accession>
<dbReference type="PANTHER" id="PTHR24321:SF8">
    <property type="entry name" value="ESTRADIOL 17-BETA-DEHYDROGENASE 8-RELATED"/>
    <property type="match status" value="1"/>
</dbReference>
<dbReference type="InterPro" id="IPR002347">
    <property type="entry name" value="SDR_fam"/>
</dbReference>
<keyword evidence="4" id="KW-1185">Reference proteome</keyword>
<sequence>MKLHDQICIVTGAGGAGGIGEAIARRFVAEGARVVVCDIVEDKAQAVAADLGELAIPWRCDVTRSAEVEALVEAAVRRFGRLDVMVNNVGFTTPGLLGELDDQAWSDVLNGNLSSTFYGLRAALRPMRAQKSGSIINVGSAAGLGGAPGLGAYGAAKAGVINLTQTAAVENFKGGVRVNCILPNAATEPLLAWFEATEAGKRTRSEIEAYARCGAPEEIAAAAMFLASRDSSYVNGAVLPVDGGLCARVGCISAEIE</sequence>
<evidence type="ECO:0000256" key="1">
    <source>
        <dbReference type="ARBA" id="ARBA00006484"/>
    </source>
</evidence>
<dbReference type="NCBIfam" id="NF005559">
    <property type="entry name" value="PRK07231.1"/>
    <property type="match status" value="1"/>
</dbReference>
<organism evidence="3 4">
    <name type="scientific">Croceicoccus esteveae</name>
    <dbReference type="NCBI Taxonomy" id="3075597"/>
    <lineage>
        <taxon>Bacteria</taxon>
        <taxon>Pseudomonadati</taxon>
        <taxon>Pseudomonadota</taxon>
        <taxon>Alphaproteobacteria</taxon>
        <taxon>Sphingomonadales</taxon>
        <taxon>Erythrobacteraceae</taxon>
        <taxon>Croceicoccus</taxon>
    </lineage>
</organism>
<reference evidence="3 4" key="1">
    <citation type="submission" date="2023-09" db="EMBL/GenBank/DDBJ databases">
        <authorList>
            <person name="Rey-Velasco X."/>
        </authorList>
    </citation>
    <scope>NUCLEOTIDE SEQUENCE [LARGE SCALE GENOMIC DNA]</scope>
    <source>
        <strain evidence="3 4">F390</strain>
    </source>
</reference>
<dbReference type="CDD" id="cd05233">
    <property type="entry name" value="SDR_c"/>
    <property type="match status" value="1"/>
</dbReference>
<name>A0ABU2ZKK1_9SPHN</name>
<comment type="caution">
    <text evidence="3">The sequence shown here is derived from an EMBL/GenBank/DDBJ whole genome shotgun (WGS) entry which is preliminary data.</text>
</comment>
<dbReference type="PANTHER" id="PTHR24321">
    <property type="entry name" value="DEHYDROGENASES, SHORT CHAIN"/>
    <property type="match status" value="1"/>
</dbReference>
<dbReference type="InterPro" id="IPR036291">
    <property type="entry name" value="NAD(P)-bd_dom_sf"/>
</dbReference>
<proteinExistence type="inferred from homology"/>
<evidence type="ECO:0000313" key="4">
    <source>
        <dbReference type="Proteomes" id="UP001259803"/>
    </source>
</evidence>
<evidence type="ECO:0000256" key="2">
    <source>
        <dbReference type="ARBA" id="ARBA00023002"/>
    </source>
</evidence>
<protein>
    <submittedName>
        <fullName evidence="3">SDR family NAD(P)-dependent oxidoreductase</fullName>
    </submittedName>
</protein>
<dbReference type="PROSITE" id="PS00061">
    <property type="entry name" value="ADH_SHORT"/>
    <property type="match status" value="1"/>
</dbReference>
<evidence type="ECO:0000313" key="3">
    <source>
        <dbReference type="EMBL" id="MDT0577130.1"/>
    </source>
</evidence>
<dbReference type="PRINTS" id="PR00081">
    <property type="entry name" value="GDHRDH"/>
</dbReference>
<dbReference type="Gene3D" id="3.40.50.720">
    <property type="entry name" value="NAD(P)-binding Rossmann-like Domain"/>
    <property type="match status" value="1"/>
</dbReference>
<dbReference type="PRINTS" id="PR00080">
    <property type="entry name" value="SDRFAMILY"/>
</dbReference>
<dbReference type="EMBL" id="JAVRHS010000018">
    <property type="protein sequence ID" value="MDT0577130.1"/>
    <property type="molecule type" value="Genomic_DNA"/>
</dbReference>
<dbReference type="Proteomes" id="UP001259803">
    <property type="component" value="Unassembled WGS sequence"/>
</dbReference>
<dbReference type="Pfam" id="PF13561">
    <property type="entry name" value="adh_short_C2"/>
    <property type="match status" value="1"/>
</dbReference>
<gene>
    <name evidence="3" type="ORF">RM533_13240</name>
</gene>
<dbReference type="RefSeq" id="WP_311341704.1">
    <property type="nucleotide sequence ID" value="NZ_JAVRHS010000018.1"/>
</dbReference>
<keyword evidence="2" id="KW-0560">Oxidoreductase</keyword>